<feature type="coiled-coil region" evidence="15">
    <location>
        <begin position="52"/>
        <end position="93"/>
    </location>
</feature>
<dbReference type="GO" id="GO:0012505">
    <property type="term" value="C:endomembrane system"/>
    <property type="evidence" value="ECO:0007669"/>
    <property type="project" value="UniProtKB-SubCell"/>
</dbReference>
<keyword evidence="13" id="KW-1003">Cell membrane</keyword>
<proteinExistence type="inferred from homology"/>
<keyword evidence="9 13" id="KW-0066">ATP synthesis</keyword>
<evidence type="ECO:0000256" key="12">
    <source>
        <dbReference type="ARBA" id="ARBA00037847"/>
    </source>
</evidence>
<dbReference type="GO" id="GO:0045259">
    <property type="term" value="C:proton-transporting ATP synthase complex"/>
    <property type="evidence" value="ECO:0007669"/>
    <property type="project" value="UniProtKB-KW"/>
</dbReference>
<evidence type="ECO:0000256" key="10">
    <source>
        <dbReference type="ARBA" id="ARBA00025198"/>
    </source>
</evidence>
<dbReference type="Pfam" id="PF00430">
    <property type="entry name" value="ATP-synt_B"/>
    <property type="match status" value="1"/>
</dbReference>
<keyword evidence="8 13" id="KW-0472">Membrane</keyword>
<evidence type="ECO:0000256" key="9">
    <source>
        <dbReference type="ARBA" id="ARBA00023310"/>
    </source>
</evidence>
<evidence type="ECO:0000256" key="1">
    <source>
        <dbReference type="ARBA" id="ARBA00005513"/>
    </source>
</evidence>
<dbReference type="InterPro" id="IPR050059">
    <property type="entry name" value="ATP_synthase_B_chain"/>
</dbReference>
<dbReference type="HAMAP" id="MF_01398">
    <property type="entry name" value="ATP_synth_b_bprime"/>
    <property type="match status" value="1"/>
</dbReference>
<evidence type="ECO:0000256" key="13">
    <source>
        <dbReference type="HAMAP-Rule" id="MF_01398"/>
    </source>
</evidence>
<keyword evidence="5 13" id="KW-0375">Hydrogen ion transport</keyword>
<dbReference type="OrthoDB" id="7391503at2"/>
<keyword evidence="2 13" id="KW-0813">Transport</keyword>
<evidence type="ECO:0000313" key="16">
    <source>
        <dbReference type="EMBL" id="QDP18923.1"/>
    </source>
</evidence>
<evidence type="ECO:0000256" key="5">
    <source>
        <dbReference type="ARBA" id="ARBA00022781"/>
    </source>
</evidence>
<comment type="function">
    <text evidence="11">Component of the F(0) channel, it forms part of the peripheral stalk, linking F(1) to F(0). The b'-subunit is a diverged and duplicated form of b found in plants and photosynthetic bacteria.</text>
</comment>
<keyword evidence="3 13" id="KW-0138">CF(0)</keyword>
<dbReference type="InterPro" id="IPR002146">
    <property type="entry name" value="ATP_synth_b/b'su_bac/chlpt"/>
</dbReference>
<dbReference type="Proteomes" id="UP000321857">
    <property type="component" value="Chromosome"/>
</dbReference>
<dbReference type="GO" id="GO:0046961">
    <property type="term" value="F:proton-transporting ATPase activity, rotational mechanism"/>
    <property type="evidence" value="ECO:0007669"/>
    <property type="project" value="TreeGrafter"/>
</dbReference>
<comment type="subcellular location">
    <subcellularLocation>
        <location evidence="13">Cell membrane</location>
        <topology evidence="13">Single-pass membrane protein</topology>
    </subcellularLocation>
    <subcellularLocation>
        <location evidence="12">Endomembrane system</location>
        <topology evidence="12">Single-pass membrane protein</topology>
    </subcellularLocation>
</comment>
<comment type="function">
    <text evidence="10 13">F(1)F(0) ATP synthase produces ATP from ADP in the presence of a proton or sodium gradient. F-type ATPases consist of two structural domains, F(1) containing the extramembraneous catalytic core and F(0) containing the membrane proton channel, linked together by a central stalk and a peripheral stalk. During catalysis, ATP synthesis in the catalytic domain of F(1) is coupled via a rotary mechanism of the central stalk subunits to proton translocation.</text>
</comment>
<gene>
    <name evidence="13" type="primary">atpF</name>
    <name evidence="16" type="ORF">FMM02_02465</name>
</gene>
<evidence type="ECO:0000256" key="15">
    <source>
        <dbReference type="SAM" id="Coils"/>
    </source>
</evidence>
<evidence type="ECO:0000256" key="11">
    <source>
        <dbReference type="ARBA" id="ARBA00025614"/>
    </source>
</evidence>
<dbReference type="KEGG" id="sxa:FMM02_02465"/>
<name>A0A516IPT0_9SPHN</name>
<protein>
    <recommendedName>
        <fullName evidence="13">ATP synthase subunit b</fullName>
    </recommendedName>
    <alternativeName>
        <fullName evidence="13">ATP synthase F(0) sector subunit b</fullName>
    </alternativeName>
    <alternativeName>
        <fullName evidence="13">ATPase subunit I</fullName>
    </alternativeName>
    <alternativeName>
        <fullName evidence="13">F-type ATPase subunit b</fullName>
        <shortName evidence="13">F-ATPase subunit b</shortName>
    </alternativeName>
</protein>
<evidence type="ECO:0000256" key="8">
    <source>
        <dbReference type="ARBA" id="ARBA00023136"/>
    </source>
</evidence>
<feature type="transmembrane region" description="Helical" evidence="13">
    <location>
        <begin position="20"/>
        <end position="44"/>
    </location>
</feature>
<sequence>MAEPTTHSEVPGGVEHVEPAILGIFNASVIVALAMALVIGLMIAKKVPAAIGKSLDKKIAAIREQLAEAEALRKDAEALRSEYEAKAKAAGKEAKAMLKRAEGEAEAIIAKAAQDAEALVERRKAMAEAKIAAEERAAIDALRATAANAATAAAAKLIAECGDAKADKALIDSAIAGLNA</sequence>
<dbReference type="PANTHER" id="PTHR33445:SF1">
    <property type="entry name" value="ATP SYNTHASE SUBUNIT B"/>
    <property type="match status" value="1"/>
</dbReference>
<dbReference type="RefSeq" id="WP_147493383.1">
    <property type="nucleotide sequence ID" value="NZ_CP041659.1"/>
</dbReference>
<keyword evidence="15" id="KW-0175">Coiled coil</keyword>
<dbReference type="EMBL" id="CP041659">
    <property type="protein sequence ID" value="QDP18923.1"/>
    <property type="molecule type" value="Genomic_DNA"/>
</dbReference>
<dbReference type="AlphaFoldDB" id="A0A516IPT0"/>
<evidence type="ECO:0000256" key="2">
    <source>
        <dbReference type="ARBA" id="ARBA00022448"/>
    </source>
</evidence>
<evidence type="ECO:0000256" key="4">
    <source>
        <dbReference type="ARBA" id="ARBA00022692"/>
    </source>
</evidence>
<evidence type="ECO:0000256" key="6">
    <source>
        <dbReference type="ARBA" id="ARBA00022989"/>
    </source>
</evidence>
<accession>A0A516IPT0</accession>
<organism evidence="16 17">
    <name type="scientific">Sphingomonas xanthus</name>
    <dbReference type="NCBI Taxonomy" id="2594473"/>
    <lineage>
        <taxon>Bacteria</taxon>
        <taxon>Pseudomonadati</taxon>
        <taxon>Pseudomonadota</taxon>
        <taxon>Alphaproteobacteria</taxon>
        <taxon>Sphingomonadales</taxon>
        <taxon>Sphingomonadaceae</taxon>
        <taxon>Sphingomonas</taxon>
    </lineage>
</organism>
<evidence type="ECO:0000256" key="3">
    <source>
        <dbReference type="ARBA" id="ARBA00022547"/>
    </source>
</evidence>
<keyword evidence="4 13" id="KW-0812">Transmembrane</keyword>
<dbReference type="GO" id="GO:0005886">
    <property type="term" value="C:plasma membrane"/>
    <property type="evidence" value="ECO:0007669"/>
    <property type="project" value="UniProtKB-SubCell"/>
</dbReference>
<dbReference type="GO" id="GO:0046933">
    <property type="term" value="F:proton-transporting ATP synthase activity, rotational mechanism"/>
    <property type="evidence" value="ECO:0007669"/>
    <property type="project" value="UniProtKB-UniRule"/>
</dbReference>
<keyword evidence="6 13" id="KW-1133">Transmembrane helix</keyword>
<evidence type="ECO:0000313" key="17">
    <source>
        <dbReference type="Proteomes" id="UP000321857"/>
    </source>
</evidence>
<keyword evidence="7 13" id="KW-0406">Ion transport</keyword>
<reference evidence="16 17" key="1">
    <citation type="submission" date="2019-07" db="EMBL/GenBank/DDBJ databases">
        <title>Sphingomonas AE3 Genome sequencing and assembly.</title>
        <authorList>
            <person name="Kim H."/>
        </authorList>
    </citation>
    <scope>NUCLEOTIDE SEQUENCE [LARGE SCALE GENOMIC DNA]</scope>
    <source>
        <strain evidence="16 17">AE3</strain>
    </source>
</reference>
<comment type="subunit">
    <text evidence="13">F-type ATPases have 2 components, F(1) - the catalytic core - and F(0) - the membrane proton channel. F(1) has five subunits: alpha(3), beta(3), gamma(1), delta(1), epsilon(1). F(0) has three main subunits: a(1), b(2) and c(10-14). The alpha and beta chains form an alternating ring which encloses part of the gamma chain. F(1) is attached to F(0) by a central stalk formed by the gamma and epsilon chains, while a peripheral stalk is formed by the delta and b chains.</text>
</comment>
<keyword evidence="17" id="KW-1185">Reference proteome</keyword>
<evidence type="ECO:0000256" key="14">
    <source>
        <dbReference type="RuleBase" id="RU003848"/>
    </source>
</evidence>
<comment type="similarity">
    <text evidence="1 13 14">Belongs to the ATPase B chain family.</text>
</comment>
<evidence type="ECO:0000256" key="7">
    <source>
        <dbReference type="ARBA" id="ARBA00023065"/>
    </source>
</evidence>
<dbReference type="PANTHER" id="PTHR33445">
    <property type="entry name" value="ATP SYNTHASE SUBUNIT B', CHLOROPLASTIC"/>
    <property type="match status" value="1"/>
</dbReference>